<dbReference type="Pfam" id="PF25917">
    <property type="entry name" value="BSH_RND"/>
    <property type="match status" value="1"/>
</dbReference>
<evidence type="ECO:0000256" key="3">
    <source>
        <dbReference type="ARBA" id="ARBA00022448"/>
    </source>
</evidence>
<evidence type="ECO:0000313" key="8">
    <source>
        <dbReference type="EMBL" id="PLW84454.1"/>
    </source>
</evidence>
<feature type="domain" description="CusB-like beta-barrel" evidence="6">
    <location>
        <begin position="198"/>
        <end position="269"/>
    </location>
</feature>
<dbReference type="AlphaFoldDB" id="A0A2N5Y7S6"/>
<dbReference type="InterPro" id="IPR058625">
    <property type="entry name" value="MdtA-like_BSH"/>
</dbReference>
<dbReference type="FunFam" id="2.40.30.170:FF:000010">
    <property type="entry name" value="Efflux RND transporter periplasmic adaptor subunit"/>
    <property type="match status" value="1"/>
</dbReference>
<dbReference type="Gene3D" id="2.40.420.20">
    <property type="match status" value="1"/>
</dbReference>
<comment type="caution">
    <text evidence="8">The sequence shown here is derived from an EMBL/GenBank/DDBJ whole genome shotgun (WGS) entry which is preliminary data.</text>
</comment>
<reference evidence="9" key="1">
    <citation type="submission" date="2017-11" db="EMBL/GenBank/DDBJ databases">
        <title>The draft genome sequence of Chromatocurvus sp. F02.</title>
        <authorList>
            <person name="Du Z.-J."/>
            <person name="Chang Y.-Q."/>
        </authorList>
    </citation>
    <scope>NUCLEOTIDE SEQUENCE [LARGE SCALE GENOMIC DNA]</scope>
    <source>
        <strain evidence="9">F02</strain>
    </source>
</reference>
<dbReference type="GO" id="GO:1990281">
    <property type="term" value="C:efflux pump complex"/>
    <property type="evidence" value="ECO:0007669"/>
    <property type="project" value="TreeGrafter"/>
</dbReference>
<keyword evidence="4" id="KW-0175">Coiled coil</keyword>
<evidence type="ECO:0000256" key="4">
    <source>
        <dbReference type="SAM" id="Coils"/>
    </source>
</evidence>
<keyword evidence="9" id="KW-1185">Reference proteome</keyword>
<comment type="subcellular location">
    <subcellularLocation>
        <location evidence="1">Cell envelope</location>
    </subcellularLocation>
</comment>
<dbReference type="RefSeq" id="WP_101520089.1">
    <property type="nucleotide sequence ID" value="NZ_PKLZ01000001.1"/>
</dbReference>
<dbReference type="Pfam" id="PF25967">
    <property type="entry name" value="RND-MFP_C"/>
    <property type="match status" value="1"/>
</dbReference>
<dbReference type="Gene3D" id="1.10.287.470">
    <property type="entry name" value="Helix hairpin bin"/>
    <property type="match status" value="1"/>
</dbReference>
<dbReference type="Gene3D" id="2.40.30.170">
    <property type="match status" value="1"/>
</dbReference>
<evidence type="ECO:0000256" key="2">
    <source>
        <dbReference type="ARBA" id="ARBA00009477"/>
    </source>
</evidence>
<evidence type="ECO:0000313" key="9">
    <source>
        <dbReference type="Proteomes" id="UP000234845"/>
    </source>
</evidence>
<proteinExistence type="inferred from homology"/>
<dbReference type="InterPro" id="IPR058627">
    <property type="entry name" value="MdtA-like_C"/>
</dbReference>
<dbReference type="InterPro" id="IPR058792">
    <property type="entry name" value="Beta-barrel_RND_2"/>
</dbReference>
<evidence type="ECO:0000256" key="1">
    <source>
        <dbReference type="ARBA" id="ARBA00004196"/>
    </source>
</evidence>
<organism evidence="8 9">
    <name type="scientific">Kineobactrum sediminis</name>
    <dbReference type="NCBI Taxonomy" id="1905677"/>
    <lineage>
        <taxon>Bacteria</taxon>
        <taxon>Pseudomonadati</taxon>
        <taxon>Pseudomonadota</taxon>
        <taxon>Gammaproteobacteria</taxon>
        <taxon>Cellvibrionales</taxon>
        <taxon>Halieaceae</taxon>
        <taxon>Kineobactrum</taxon>
    </lineage>
</organism>
<comment type="similarity">
    <text evidence="2">Belongs to the membrane fusion protein (MFP) (TC 8.A.1) family.</text>
</comment>
<dbReference type="PANTHER" id="PTHR30469">
    <property type="entry name" value="MULTIDRUG RESISTANCE PROTEIN MDTA"/>
    <property type="match status" value="1"/>
</dbReference>
<evidence type="ECO:0000259" key="6">
    <source>
        <dbReference type="Pfam" id="PF25954"/>
    </source>
</evidence>
<dbReference type="SUPFAM" id="SSF111369">
    <property type="entry name" value="HlyD-like secretion proteins"/>
    <property type="match status" value="1"/>
</dbReference>
<dbReference type="InterPro" id="IPR006143">
    <property type="entry name" value="RND_pump_MFP"/>
</dbReference>
<name>A0A2N5Y7S6_9GAMM</name>
<dbReference type="OrthoDB" id="9806939at2"/>
<feature type="domain" description="Multidrug resistance protein MdtA-like barrel-sandwich hybrid" evidence="5">
    <location>
        <begin position="64"/>
        <end position="186"/>
    </location>
</feature>
<dbReference type="NCBIfam" id="TIGR01730">
    <property type="entry name" value="RND_mfp"/>
    <property type="match status" value="1"/>
</dbReference>
<dbReference type="Proteomes" id="UP000234845">
    <property type="component" value="Unassembled WGS sequence"/>
</dbReference>
<keyword evidence="3" id="KW-0813">Transport</keyword>
<dbReference type="PANTHER" id="PTHR30469:SF16">
    <property type="entry name" value="HAE1 FAMILY EFFLUX PUMP MFP COMPONENT"/>
    <property type="match status" value="1"/>
</dbReference>
<evidence type="ECO:0000259" key="7">
    <source>
        <dbReference type="Pfam" id="PF25967"/>
    </source>
</evidence>
<feature type="coiled-coil region" evidence="4">
    <location>
        <begin position="97"/>
        <end position="134"/>
    </location>
</feature>
<dbReference type="EMBL" id="PKLZ01000001">
    <property type="protein sequence ID" value="PLW84454.1"/>
    <property type="molecule type" value="Genomic_DNA"/>
</dbReference>
<dbReference type="Pfam" id="PF25954">
    <property type="entry name" value="Beta-barrel_RND_2"/>
    <property type="match status" value="1"/>
</dbReference>
<dbReference type="GO" id="GO:0015562">
    <property type="term" value="F:efflux transmembrane transporter activity"/>
    <property type="evidence" value="ECO:0007669"/>
    <property type="project" value="TreeGrafter"/>
</dbReference>
<feature type="domain" description="Multidrug resistance protein MdtA-like C-terminal permuted SH3" evidence="7">
    <location>
        <begin position="273"/>
        <end position="335"/>
    </location>
</feature>
<sequence>MKKVLSLLAVLGVAGLAAWWLAGPVEQESGAAARPPVPVTLFTVGKQLFNDELQALGTLQAWESVVIAASVSQIITSLEFDGGDKVARGDLLALLRQDAEQATLRELQVTLADAERELRRLENLAREDQVARNELDAGRTLVEVSRHRIEQVQARIGDRTIRAPFAGTLGLRLVSEGALVAAGQPLTTLDDLSRMRLDFTVPESRLQFLRPGQKVSARTPAFSRDYIGTVTALDSRVDPVARAITARAELANPGERLRPGMLVEVVISGPPRQVLLVPEESLQSRSTEHFVWRVDAAETGAQRVEVIIGGRRPGWVEIVDGLEEGEQIVHDGVGRLSGERMQITPVDF</sequence>
<protein>
    <submittedName>
        <fullName evidence="8">Efflux transporter periplasmic adaptor subunit</fullName>
    </submittedName>
</protein>
<gene>
    <name evidence="8" type="ORF">CWI75_01970</name>
</gene>
<accession>A0A2N5Y7S6</accession>
<evidence type="ECO:0000259" key="5">
    <source>
        <dbReference type="Pfam" id="PF25917"/>
    </source>
</evidence>
<dbReference type="Gene3D" id="2.40.50.100">
    <property type="match status" value="1"/>
</dbReference>